<gene>
    <name evidence="2" type="ORF">SAMN04489712_101708</name>
</gene>
<evidence type="ECO:0000313" key="2">
    <source>
        <dbReference type="EMBL" id="SEF64984.1"/>
    </source>
</evidence>
<feature type="compositionally biased region" description="Polar residues" evidence="1">
    <location>
        <begin position="1"/>
        <end position="18"/>
    </location>
</feature>
<dbReference type="AlphaFoldDB" id="A0A1H5TQB3"/>
<dbReference type="Proteomes" id="UP000236723">
    <property type="component" value="Unassembled WGS sequence"/>
</dbReference>
<name>A0A1H5TQB3_9ACTN</name>
<feature type="region of interest" description="Disordered" evidence="1">
    <location>
        <begin position="1"/>
        <end position="31"/>
    </location>
</feature>
<reference evidence="3" key="1">
    <citation type="submission" date="2016-10" db="EMBL/GenBank/DDBJ databases">
        <authorList>
            <person name="Varghese N."/>
            <person name="Submissions S."/>
        </authorList>
    </citation>
    <scope>NUCLEOTIDE SEQUENCE [LARGE SCALE GENOMIC DNA]</scope>
    <source>
        <strain evidence="3">DSM 43163</strain>
    </source>
</reference>
<dbReference type="EMBL" id="FNVO01000001">
    <property type="protein sequence ID" value="SEF64984.1"/>
    <property type="molecule type" value="Genomic_DNA"/>
</dbReference>
<protein>
    <submittedName>
        <fullName evidence="2">Uncharacterized protein</fullName>
    </submittedName>
</protein>
<sequence>MSSSMFRSPSTPIRNDSGNPKLPVRKEGKDA</sequence>
<organism evidence="2 3">
    <name type="scientific">Thermomonospora echinospora</name>
    <dbReference type="NCBI Taxonomy" id="1992"/>
    <lineage>
        <taxon>Bacteria</taxon>
        <taxon>Bacillati</taxon>
        <taxon>Actinomycetota</taxon>
        <taxon>Actinomycetes</taxon>
        <taxon>Streptosporangiales</taxon>
        <taxon>Thermomonosporaceae</taxon>
        <taxon>Thermomonospora</taxon>
    </lineage>
</organism>
<accession>A0A1H5TQB3</accession>
<keyword evidence="3" id="KW-1185">Reference proteome</keyword>
<evidence type="ECO:0000313" key="3">
    <source>
        <dbReference type="Proteomes" id="UP000236723"/>
    </source>
</evidence>
<proteinExistence type="predicted"/>
<evidence type="ECO:0000256" key="1">
    <source>
        <dbReference type="SAM" id="MobiDB-lite"/>
    </source>
</evidence>